<feature type="compositionally biased region" description="Basic and acidic residues" evidence="1">
    <location>
        <begin position="94"/>
        <end position="106"/>
    </location>
</feature>
<keyword evidence="2" id="KW-0808">Transferase</keyword>
<gene>
    <name evidence="2" type="ORF">A2U01_0008290</name>
</gene>
<feature type="region of interest" description="Disordered" evidence="1">
    <location>
        <begin position="82"/>
        <end position="116"/>
    </location>
</feature>
<comment type="caution">
    <text evidence="2">The sequence shown here is derived from an EMBL/GenBank/DDBJ whole genome shotgun (WGS) entry which is preliminary data.</text>
</comment>
<evidence type="ECO:0000256" key="1">
    <source>
        <dbReference type="SAM" id="MobiDB-lite"/>
    </source>
</evidence>
<sequence>MTSSTDSSRSYREYIDAQRGMAIADDPEGEIVRAVINSLINMEGTKPRSSDVLVKKLLQRLASSKEDSLKDLQGLASQLFSKAKSTEEIQNAEADNRRKQHNKEPHPNSNLSPLARFLLSRWQGQTSRDLNQS</sequence>
<organism evidence="2 3">
    <name type="scientific">Trifolium medium</name>
    <dbReference type="NCBI Taxonomy" id="97028"/>
    <lineage>
        <taxon>Eukaryota</taxon>
        <taxon>Viridiplantae</taxon>
        <taxon>Streptophyta</taxon>
        <taxon>Embryophyta</taxon>
        <taxon>Tracheophyta</taxon>
        <taxon>Spermatophyta</taxon>
        <taxon>Magnoliopsida</taxon>
        <taxon>eudicotyledons</taxon>
        <taxon>Gunneridae</taxon>
        <taxon>Pentapetalae</taxon>
        <taxon>rosids</taxon>
        <taxon>fabids</taxon>
        <taxon>Fabales</taxon>
        <taxon>Fabaceae</taxon>
        <taxon>Papilionoideae</taxon>
        <taxon>50 kb inversion clade</taxon>
        <taxon>NPAAA clade</taxon>
        <taxon>Hologalegina</taxon>
        <taxon>IRL clade</taxon>
        <taxon>Trifolieae</taxon>
        <taxon>Trifolium</taxon>
    </lineage>
</organism>
<proteinExistence type="predicted"/>
<dbReference type="AlphaFoldDB" id="A0A392MIT1"/>
<keyword evidence="2" id="KW-0418">Kinase</keyword>
<evidence type="ECO:0000313" key="3">
    <source>
        <dbReference type="Proteomes" id="UP000265520"/>
    </source>
</evidence>
<evidence type="ECO:0000313" key="2">
    <source>
        <dbReference type="EMBL" id="MCH87420.1"/>
    </source>
</evidence>
<accession>A0A392MIT1</accession>
<protein>
    <submittedName>
        <fullName evidence="2">MAP kinase</fullName>
    </submittedName>
</protein>
<name>A0A392MIT1_9FABA</name>
<dbReference type="GO" id="GO:0016301">
    <property type="term" value="F:kinase activity"/>
    <property type="evidence" value="ECO:0007669"/>
    <property type="project" value="UniProtKB-KW"/>
</dbReference>
<keyword evidence="3" id="KW-1185">Reference proteome</keyword>
<dbReference type="EMBL" id="LXQA010012166">
    <property type="protein sequence ID" value="MCH87420.1"/>
    <property type="molecule type" value="Genomic_DNA"/>
</dbReference>
<reference evidence="2 3" key="1">
    <citation type="journal article" date="2018" name="Front. Plant Sci.">
        <title>Red Clover (Trifolium pratense) and Zigzag Clover (T. medium) - A Picture of Genomic Similarities and Differences.</title>
        <authorList>
            <person name="Dluhosova J."/>
            <person name="Istvanek J."/>
            <person name="Nedelnik J."/>
            <person name="Repkova J."/>
        </authorList>
    </citation>
    <scope>NUCLEOTIDE SEQUENCE [LARGE SCALE GENOMIC DNA]</scope>
    <source>
        <strain evidence="3">cv. 10/8</strain>
        <tissue evidence="2">Leaf</tissue>
    </source>
</reference>
<dbReference type="Proteomes" id="UP000265520">
    <property type="component" value="Unassembled WGS sequence"/>
</dbReference>